<accession>A0ABQ8QYN5</accession>
<evidence type="ECO:0000256" key="1">
    <source>
        <dbReference type="ARBA" id="ARBA00023002"/>
    </source>
</evidence>
<dbReference type="EMBL" id="JAOQBH010000026">
    <property type="protein sequence ID" value="KAJ4116125.1"/>
    <property type="molecule type" value="Genomic_DNA"/>
</dbReference>
<name>A0ABQ8QYN5_FUSEQ</name>
<keyword evidence="3" id="KW-1185">Reference proteome</keyword>
<proteinExistence type="predicted"/>
<sequence>MATASYPSTLPSFDVTPEKQASILHFISAQLSFKPAPVTGVDLAGKTAVVTGSNCGIGLEVSRQLLNLGLDKLILAVRNEDKGKVAATDLSAGRNPPLKDGTIEVWKLDLDSYDSVLSFSHRAKSLTRLDFVFLNAGVVLAKRAFNEHTNHDEIIQVNYLSTALLALSLLPAIKAVRPKQPAPTRMIFTLSEGAAWSKFKFNPNESILKALDAPTKDYDTTAHMMTSKLLGQFFVAKLAKRVPSSFAIINSASPGAIHDSQFNREIDQTFAGAIFKMFQKYVANSSTVGAHMMTDAALKHGKEAHGQFISFQTMVPMAPILYKEEGREIGEKLWQETMEELAFAKPEMLLKAALIY</sequence>
<dbReference type="SUPFAM" id="SSF51735">
    <property type="entry name" value="NAD(P)-binding Rossmann-fold domains"/>
    <property type="match status" value="1"/>
</dbReference>
<reference evidence="2" key="1">
    <citation type="submission" date="2022-09" db="EMBL/GenBank/DDBJ databases">
        <title>Fusarium specimens isolated from Avocado Roots.</title>
        <authorList>
            <person name="Stajich J."/>
            <person name="Roper C."/>
            <person name="Heimlech-Rivalta G."/>
        </authorList>
    </citation>
    <scope>NUCLEOTIDE SEQUENCE</scope>
    <source>
        <strain evidence="2">CF00095</strain>
    </source>
</reference>
<dbReference type="Gene3D" id="3.40.50.720">
    <property type="entry name" value="NAD(P)-binding Rossmann-like Domain"/>
    <property type="match status" value="1"/>
</dbReference>
<gene>
    <name evidence="2" type="ORF">NW768_011097</name>
</gene>
<dbReference type="PANTHER" id="PTHR43157:SF31">
    <property type="entry name" value="PHOSPHATIDYLINOSITOL-GLYCAN BIOSYNTHESIS CLASS F PROTEIN"/>
    <property type="match status" value="1"/>
</dbReference>
<keyword evidence="1" id="KW-0560">Oxidoreductase</keyword>
<dbReference type="Proteomes" id="UP001152024">
    <property type="component" value="Unassembled WGS sequence"/>
</dbReference>
<dbReference type="InterPro" id="IPR036291">
    <property type="entry name" value="NAD(P)-bd_dom_sf"/>
</dbReference>
<evidence type="ECO:0000313" key="3">
    <source>
        <dbReference type="Proteomes" id="UP001152024"/>
    </source>
</evidence>
<dbReference type="PRINTS" id="PR00081">
    <property type="entry name" value="GDHRDH"/>
</dbReference>
<dbReference type="InterPro" id="IPR002347">
    <property type="entry name" value="SDR_fam"/>
</dbReference>
<dbReference type="Pfam" id="PF00106">
    <property type="entry name" value="adh_short"/>
    <property type="match status" value="1"/>
</dbReference>
<protein>
    <submittedName>
        <fullName evidence="2">Uncharacterized protein</fullName>
    </submittedName>
</protein>
<dbReference type="PANTHER" id="PTHR43157">
    <property type="entry name" value="PHOSPHATIDYLINOSITOL-GLYCAN BIOSYNTHESIS CLASS F PROTEIN-RELATED"/>
    <property type="match status" value="1"/>
</dbReference>
<evidence type="ECO:0000313" key="2">
    <source>
        <dbReference type="EMBL" id="KAJ4116125.1"/>
    </source>
</evidence>
<organism evidence="2 3">
    <name type="scientific">Fusarium equiseti</name>
    <name type="common">Fusarium scirpi</name>
    <dbReference type="NCBI Taxonomy" id="61235"/>
    <lineage>
        <taxon>Eukaryota</taxon>
        <taxon>Fungi</taxon>
        <taxon>Dikarya</taxon>
        <taxon>Ascomycota</taxon>
        <taxon>Pezizomycotina</taxon>
        <taxon>Sordariomycetes</taxon>
        <taxon>Hypocreomycetidae</taxon>
        <taxon>Hypocreales</taxon>
        <taxon>Nectriaceae</taxon>
        <taxon>Fusarium</taxon>
        <taxon>Fusarium incarnatum-equiseti species complex</taxon>
    </lineage>
</organism>
<comment type="caution">
    <text evidence="2">The sequence shown here is derived from an EMBL/GenBank/DDBJ whole genome shotgun (WGS) entry which is preliminary data.</text>
</comment>